<comment type="subcellular location">
    <subcellularLocation>
        <location evidence="8">Cell inner membrane</location>
        <topology evidence="8">Multi-pass membrane protein</topology>
    </subcellularLocation>
    <subcellularLocation>
        <location evidence="1">Cell membrane</location>
        <topology evidence="1">Multi-pass membrane protein</topology>
    </subcellularLocation>
</comment>
<keyword evidence="5 8" id="KW-0812">Transmembrane</keyword>
<keyword evidence="7 8" id="KW-0472">Membrane</keyword>
<evidence type="ECO:0000313" key="11">
    <source>
        <dbReference type="Proteomes" id="UP000503117"/>
    </source>
</evidence>
<organism evidence="10 11">
    <name type="scientific">Duganella dendranthematis</name>
    <dbReference type="NCBI Taxonomy" id="2728021"/>
    <lineage>
        <taxon>Bacteria</taxon>
        <taxon>Pseudomonadati</taxon>
        <taxon>Pseudomonadota</taxon>
        <taxon>Betaproteobacteria</taxon>
        <taxon>Burkholderiales</taxon>
        <taxon>Oxalobacteraceae</taxon>
        <taxon>Telluria group</taxon>
        <taxon>Duganella</taxon>
    </lineage>
</organism>
<evidence type="ECO:0000256" key="1">
    <source>
        <dbReference type="ARBA" id="ARBA00004651"/>
    </source>
</evidence>
<evidence type="ECO:0000256" key="4">
    <source>
        <dbReference type="ARBA" id="ARBA00022475"/>
    </source>
</evidence>
<accession>A0ABX6MBF1</accession>
<dbReference type="RefSeq" id="WP_169113001.1">
    <property type="nucleotide sequence ID" value="NZ_CP051684.1"/>
</dbReference>
<dbReference type="InterPro" id="IPR036259">
    <property type="entry name" value="MFS_trans_sf"/>
</dbReference>
<protein>
    <recommendedName>
        <fullName evidence="8">Bcr/CflA family efflux transporter</fullName>
    </recommendedName>
</protein>
<feature type="transmembrane region" description="Helical" evidence="8">
    <location>
        <begin position="44"/>
        <end position="66"/>
    </location>
</feature>
<evidence type="ECO:0000256" key="3">
    <source>
        <dbReference type="ARBA" id="ARBA00022448"/>
    </source>
</evidence>
<evidence type="ECO:0000256" key="5">
    <source>
        <dbReference type="ARBA" id="ARBA00022692"/>
    </source>
</evidence>
<comment type="caution">
    <text evidence="8">Lacks conserved residue(s) required for the propagation of feature annotation.</text>
</comment>
<dbReference type="PROSITE" id="PS50850">
    <property type="entry name" value="MFS"/>
    <property type="match status" value="1"/>
</dbReference>
<dbReference type="InterPro" id="IPR011701">
    <property type="entry name" value="MFS"/>
</dbReference>
<gene>
    <name evidence="10" type="ORF">HH213_17080</name>
</gene>
<dbReference type="InterPro" id="IPR004812">
    <property type="entry name" value="Efflux_drug-R_Bcr/CmlA"/>
</dbReference>
<reference evidence="10 11" key="1">
    <citation type="submission" date="2020-04" db="EMBL/GenBank/DDBJ databases">
        <title>Genome sequencing of novel species.</title>
        <authorList>
            <person name="Heo J."/>
            <person name="Kim S.-J."/>
            <person name="Kim J.-S."/>
            <person name="Hong S.-B."/>
            <person name="Kwon S.-W."/>
        </authorList>
    </citation>
    <scope>NUCLEOTIDE SEQUENCE [LARGE SCALE GENOMIC DNA]</scope>
    <source>
        <strain evidence="10 11">AF9R3</strain>
    </source>
</reference>
<dbReference type="EMBL" id="CP051684">
    <property type="protein sequence ID" value="QJD91648.1"/>
    <property type="molecule type" value="Genomic_DNA"/>
</dbReference>
<feature type="transmembrane region" description="Helical" evidence="8">
    <location>
        <begin position="372"/>
        <end position="392"/>
    </location>
</feature>
<feature type="transmembrane region" description="Helical" evidence="8">
    <location>
        <begin position="344"/>
        <end position="366"/>
    </location>
</feature>
<dbReference type="Gene3D" id="1.20.1720.10">
    <property type="entry name" value="Multidrug resistance protein D"/>
    <property type="match status" value="1"/>
</dbReference>
<keyword evidence="3 8" id="KW-0813">Transport</keyword>
<feature type="transmembrane region" description="Helical" evidence="8">
    <location>
        <begin position="168"/>
        <end position="187"/>
    </location>
</feature>
<feature type="transmembrane region" description="Helical" evidence="8">
    <location>
        <begin position="137"/>
        <end position="162"/>
    </location>
</feature>
<evidence type="ECO:0000259" key="9">
    <source>
        <dbReference type="PROSITE" id="PS50850"/>
    </source>
</evidence>
<feature type="transmembrane region" description="Helical" evidence="8">
    <location>
        <begin position="78"/>
        <end position="98"/>
    </location>
</feature>
<evidence type="ECO:0000256" key="8">
    <source>
        <dbReference type="RuleBase" id="RU365088"/>
    </source>
</evidence>
<feature type="transmembrane region" description="Helical" evidence="8">
    <location>
        <begin position="311"/>
        <end position="337"/>
    </location>
</feature>
<proteinExistence type="inferred from homology"/>
<sequence length="396" mass="41293">MSTATAQRHDLWTLTILSLLMAFASISTDIYLPAMPIMGAALHTASGGVELTISGYLVGFCLGQLFWGPLSDRLGRRLPIAIGMILFIVGSAGCALSNNVESMIAWRALQAVGACASVTLARAIVRDLYAGSRAAQTMSTLMIVTAIAPLLGPSVGGLILQFAGWRDIFWLLVAVGLVTLGLLYTLPETLPATRRIREPLSRVFVTYGALLRQPRLLGYAGVGGFLYGGIFAYVAGTPFAYISYYHVPPQYYGLLFSLGSVGIMAANLFNVRFVARWGSDRLMRAGALAAGILGISVAITAASGWGGLAGLVIPLFLFISCTGLIAANAITGALNLFPEVAGSVSALIGASQFGTGILGSALVGMLSNGTPWPLGASMAFFGLGCMLCAVLLTPSH</sequence>
<dbReference type="SUPFAM" id="SSF103473">
    <property type="entry name" value="MFS general substrate transporter"/>
    <property type="match status" value="1"/>
</dbReference>
<feature type="transmembrane region" description="Helical" evidence="8">
    <location>
        <begin position="250"/>
        <end position="270"/>
    </location>
</feature>
<feature type="domain" description="Major facilitator superfamily (MFS) profile" evidence="9">
    <location>
        <begin position="13"/>
        <end position="396"/>
    </location>
</feature>
<keyword evidence="8" id="KW-0997">Cell inner membrane</keyword>
<keyword evidence="11" id="KW-1185">Reference proteome</keyword>
<comment type="similarity">
    <text evidence="2 8">Belongs to the major facilitator superfamily. Bcr/CmlA family.</text>
</comment>
<evidence type="ECO:0000313" key="10">
    <source>
        <dbReference type="EMBL" id="QJD91648.1"/>
    </source>
</evidence>
<dbReference type="NCBIfam" id="TIGR00710">
    <property type="entry name" value="efflux_Bcr_CflA"/>
    <property type="match status" value="1"/>
</dbReference>
<name>A0ABX6MBF1_9BURK</name>
<dbReference type="InterPro" id="IPR020846">
    <property type="entry name" value="MFS_dom"/>
</dbReference>
<dbReference type="PANTHER" id="PTHR23502">
    <property type="entry name" value="MAJOR FACILITATOR SUPERFAMILY"/>
    <property type="match status" value="1"/>
</dbReference>
<keyword evidence="6 8" id="KW-1133">Transmembrane helix</keyword>
<evidence type="ECO:0000256" key="7">
    <source>
        <dbReference type="ARBA" id="ARBA00023136"/>
    </source>
</evidence>
<evidence type="ECO:0000256" key="2">
    <source>
        <dbReference type="ARBA" id="ARBA00006236"/>
    </source>
</evidence>
<evidence type="ECO:0000256" key="6">
    <source>
        <dbReference type="ARBA" id="ARBA00022989"/>
    </source>
</evidence>
<keyword evidence="4" id="KW-1003">Cell membrane</keyword>
<dbReference type="PANTHER" id="PTHR23502:SF132">
    <property type="entry name" value="POLYAMINE TRANSPORTER 2-RELATED"/>
    <property type="match status" value="1"/>
</dbReference>
<feature type="transmembrane region" description="Helical" evidence="8">
    <location>
        <begin position="282"/>
        <end position="305"/>
    </location>
</feature>
<feature type="transmembrane region" description="Helical" evidence="8">
    <location>
        <begin position="216"/>
        <end position="244"/>
    </location>
</feature>
<dbReference type="Pfam" id="PF07690">
    <property type="entry name" value="MFS_1"/>
    <property type="match status" value="1"/>
</dbReference>
<dbReference type="CDD" id="cd17320">
    <property type="entry name" value="MFS_MdfA_MDR_like"/>
    <property type="match status" value="1"/>
</dbReference>
<dbReference type="Proteomes" id="UP000503117">
    <property type="component" value="Chromosome"/>
</dbReference>
<feature type="transmembrane region" description="Helical" evidence="8">
    <location>
        <begin position="12"/>
        <end position="32"/>
    </location>
</feature>